<protein>
    <submittedName>
        <fullName evidence="2">Uncharacterized protein</fullName>
    </submittedName>
</protein>
<name>A0A822ZSR0_NELNU</name>
<dbReference type="EMBL" id="DUZY01000008">
    <property type="protein sequence ID" value="DAD47540.1"/>
    <property type="molecule type" value="Genomic_DNA"/>
</dbReference>
<accession>A0A822ZSR0</accession>
<reference evidence="2 3" key="1">
    <citation type="journal article" date="2020" name="Mol. Biol. Evol.">
        <title>Distinct Expression and Methylation Patterns for Genes with Different Fates following a Single Whole-Genome Duplication in Flowering Plants.</title>
        <authorList>
            <person name="Shi T."/>
            <person name="Rahmani R.S."/>
            <person name="Gugger P.F."/>
            <person name="Wang M."/>
            <person name="Li H."/>
            <person name="Zhang Y."/>
            <person name="Li Z."/>
            <person name="Wang Q."/>
            <person name="Van de Peer Y."/>
            <person name="Marchal K."/>
            <person name="Chen J."/>
        </authorList>
    </citation>
    <scope>NUCLEOTIDE SEQUENCE [LARGE SCALE GENOMIC DNA]</scope>
    <source>
        <tissue evidence="2">Leaf</tissue>
    </source>
</reference>
<comment type="caution">
    <text evidence="2">The sequence shown here is derived from an EMBL/GenBank/DDBJ whole genome shotgun (WGS) entry which is preliminary data.</text>
</comment>
<proteinExistence type="predicted"/>
<feature type="region of interest" description="Disordered" evidence="1">
    <location>
        <begin position="287"/>
        <end position="349"/>
    </location>
</feature>
<gene>
    <name evidence="2" type="ORF">HUJ06_017477</name>
</gene>
<dbReference type="PANTHER" id="PTHR34285:SF6">
    <property type="entry name" value="TRANSMEMBRANE PROTEIN"/>
    <property type="match status" value="1"/>
</dbReference>
<feature type="compositionally biased region" description="Polar residues" evidence="1">
    <location>
        <begin position="338"/>
        <end position="347"/>
    </location>
</feature>
<organism evidence="2 3">
    <name type="scientific">Nelumbo nucifera</name>
    <name type="common">Sacred lotus</name>
    <dbReference type="NCBI Taxonomy" id="4432"/>
    <lineage>
        <taxon>Eukaryota</taxon>
        <taxon>Viridiplantae</taxon>
        <taxon>Streptophyta</taxon>
        <taxon>Embryophyta</taxon>
        <taxon>Tracheophyta</taxon>
        <taxon>Spermatophyta</taxon>
        <taxon>Magnoliopsida</taxon>
        <taxon>Proteales</taxon>
        <taxon>Nelumbonaceae</taxon>
        <taxon>Nelumbo</taxon>
    </lineage>
</organism>
<evidence type="ECO:0000313" key="2">
    <source>
        <dbReference type="EMBL" id="DAD47540.1"/>
    </source>
</evidence>
<dbReference type="Proteomes" id="UP000607653">
    <property type="component" value="Unassembled WGS sequence"/>
</dbReference>
<evidence type="ECO:0000256" key="1">
    <source>
        <dbReference type="SAM" id="MobiDB-lite"/>
    </source>
</evidence>
<dbReference type="PANTHER" id="PTHR34285">
    <property type="entry name" value="OS08G0510800 PROTEIN"/>
    <property type="match status" value="1"/>
</dbReference>
<keyword evidence="3" id="KW-1185">Reference proteome</keyword>
<evidence type="ECO:0000313" key="3">
    <source>
        <dbReference type="Proteomes" id="UP000607653"/>
    </source>
</evidence>
<sequence length="362" mass="39824">MKASIKVREEHHNQKNPLLRAKIPISVFGLPFISGVTAGDPTDLSFSLRTSFLNGPSLKLSYNPNLTTTTTTTTTGPFSLSLKSGVGLFGSPKNSPLIMSAHFNLFGNPNPIFSLQIKPQFGDFSLKKTAVSASLPNPNPNPNPDQPKENGGVHFDGFAPERPPLVWRDLTEFQGADGFLSGVAVTAKTLLPVTKRAVIKFRWGVNFPTDFGGKKRLPFLTVDKIGIERVEEEVEMKPKSNTSHGKEGGLEMLKGMCLWMGREVEALQRENRAMKESLEEMMRTGVQLRNHNRRESNGAGLKKSSPLSNENSTEFERWRNKKNGGGEENGWREMKKSNGGSEIQATTDVGEELKRAIKAASS</sequence>
<dbReference type="AlphaFoldDB" id="A0A822ZSR0"/>
<feature type="region of interest" description="Disordered" evidence="1">
    <location>
        <begin position="132"/>
        <end position="155"/>
    </location>
</feature>